<dbReference type="VEuPathDB" id="FungiDB:A1Q1_02310"/>
<dbReference type="AlphaFoldDB" id="J5QR57"/>
<organism evidence="2 3">
    <name type="scientific">Trichosporon asahii var. asahii (strain ATCC 90039 / CBS 2479 / JCM 2466 / KCTC 7840 / NBRC 103889/ NCYC 2677 / UAMH 7654)</name>
    <name type="common">Yeast</name>
    <dbReference type="NCBI Taxonomy" id="1186058"/>
    <lineage>
        <taxon>Eukaryota</taxon>
        <taxon>Fungi</taxon>
        <taxon>Dikarya</taxon>
        <taxon>Basidiomycota</taxon>
        <taxon>Agaricomycotina</taxon>
        <taxon>Tremellomycetes</taxon>
        <taxon>Trichosporonales</taxon>
        <taxon>Trichosporonaceae</taxon>
        <taxon>Trichosporon</taxon>
    </lineage>
</organism>
<feature type="region of interest" description="Disordered" evidence="1">
    <location>
        <begin position="281"/>
        <end position="327"/>
    </location>
</feature>
<gene>
    <name evidence="2" type="ORF">A1Q1_02310</name>
</gene>
<dbReference type="Proteomes" id="UP000002748">
    <property type="component" value="Unassembled WGS sequence"/>
</dbReference>
<name>J5QR57_TRIAS</name>
<feature type="region of interest" description="Disordered" evidence="1">
    <location>
        <begin position="344"/>
        <end position="382"/>
    </location>
</feature>
<evidence type="ECO:0000313" key="3">
    <source>
        <dbReference type="Proteomes" id="UP000002748"/>
    </source>
</evidence>
<feature type="compositionally biased region" description="Acidic residues" evidence="1">
    <location>
        <begin position="281"/>
        <end position="312"/>
    </location>
</feature>
<sequence>MAAKLDVAFYPHIFDQILASCDDTSLRALRATCRRVQSHIDSQLQRHVVHNAYGRAWGGPEAYSHRSGVFRSSWGSPDVLDILHWNEGLFPDPGERDGAKAKIKAEAIENEGKLAWWRNARLVRLFPDEDVIPYSRKAMVVRFVADPRLPSSGPAGQIRGVKSVWLSLSQPPFIGAHDEPPPPDKEVQPEPRFILNFAYHLNEFPRISVRRSAEDGPPESQFKLCVVVFTPGGEEEDDMVRANERAWEEWKREMEQEEAEARGNAQMDEQAIAVLMADEAGEAQAEETEWVTTDGETDEDSEEDDGDGDGDESGQHDEVTQGSPEPPIDEEELAAEQAELDLVYQPPPPEPEVAPTPAVPSETLHGSRNGATVPAPLPPVPPGKEHIKLTSMRAFWGLLRFFDAYTMGPCEGHGLQGDWHEMERCSRVPSLLSYIFVGTERWIFDLTNVADDVPPDEGVEFDTAAWVADVDALRAERPDTPDFQLMVEAGLARWYEPSQAEVYNDVLDHVFYETDAGFRSRYQGENYDLIMSR</sequence>
<evidence type="ECO:0000256" key="1">
    <source>
        <dbReference type="SAM" id="MobiDB-lite"/>
    </source>
</evidence>
<protein>
    <recommendedName>
        <fullName evidence="4">F-box domain-containing protein</fullName>
    </recommendedName>
</protein>
<dbReference type="GeneID" id="25985824"/>
<dbReference type="EMBL" id="ALBS01000195">
    <property type="protein sequence ID" value="EJT48673.1"/>
    <property type="molecule type" value="Genomic_DNA"/>
</dbReference>
<evidence type="ECO:0008006" key="4">
    <source>
        <dbReference type="Google" id="ProtNLM"/>
    </source>
</evidence>
<proteinExistence type="predicted"/>
<evidence type="ECO:0000313" key="2">
    <source>
        <dbReference type="EMBL" id="EJT48673.1"/>
    </source>
</evidence>
<feature type="compositionally biased region" description="Pro residues" evidence="1">
    <location>
        <begin position="345"/>
        <end position="358"/>
    </location>
</feature>
<dbReference type="KEGG" id="tasa:A1Q1_02310"/>
<reference evidence="2 3" key="1">
    <citation type="journal article" date="2012" name="Eukaryot. Cell">
        <title>Draft genome sequence of CBS 2479, the standard type strain of Trichosporon asahii.</title>
        <authorList>
            <person name="Yang R.Y."/>
            <person name="Li H.T."/>
            <person name="Zhu H."/>
            <person name="Zhou G.P."/>
            <person name="Wang M."/>
            <person name="Wang L."/>
        </authorList>
    </citation>
    <scope>NUCLEOTIDE SEQUENCE [LARGE SCALE GENOMIC DNA]</scope>
    <source>
        <strain evidence="3">ATCC 90039 / CBS 2479 / JCM 2466 / KCTC 7840 / NCYC 2677 / UAMH 7654</strain>
    </source>
</reference>
<dbReference type="RefSeq" id="XP_014180730.1">
    <property type="nucleotide sequence ID" value="XM_014325255.1"/>
</dbReference>
<dbReference type="HOGENOM" id="CLU_511100_0_0_1"/>
<comment type="caution">
    <text evidence="2">The sequence shown here is derived from an EMBL/GenBank/DDBJ whole genome shotgun (WGS) entry which is preliminary data.</text>
</comment>
<accession>J5QR57</accession>